<dbReference type="AlphaFoldDB" id="A0A2P2P3I6"/>
<reference evidence="2" key="1">
    <citation type="submission" date="2018-02" db="EMBL/GenBank/DDBJ databases">
        <title>Rhizophora mucronata_Transcriptome.</title>
        <authorList>
            <person name="Meera S.P."/>
            <person name="Sreeshan A."/>
            <person name="Augustine A."/>
        </authorList>
    </citation>
    <scope>NUCLEOTIDE SEQUENCE</scope>
    <source>
        <tissue evidence="2">Leaf</tissue>
    </source>
</reference>
<accession>A0A2P2P3I6</accession>
<evidence type="ECO:0008006" key="3">
    <source>
        <dbReference type="Google" id="ProtNLM"/>
    </source>
</evidence>
<dbReference type="PANTHER" id="PTHR48478">
    <property type="entry name" value="LECTIN-LIKE"/>
    <property type="match status" value="1"/>
</dbReference>
<evidence type="ECO:0000313" key="2">
    <source>
        <dbReference type="EMBL" id="MBX49346.1"/>
    </source>
</evidence>
<feature type="compositionally biased region" description="Basic and acidic residues" evidence="1">
    <location>
        <begin position="60"/>
        <end position="80"/>
    </location>
</feature>
<evidence type="ECO:0000256" key="1">
    <source>
        <dbReference type="SAM" id="MobiDB-lite"/>
    </source>
</evidence>
<organism evidence="2">
    <name type="scientific">Rhizophora mucronata</name>
    <name type="common">Asiatic mangrove</name>
    <dbReference type="NCBI Taxonomy" id="61149"/>
    <lineage>
        <taxon>Eukaryota</taxon>
        <taxon>Viridiplantae</taxon>
        <taxon>Streptophyta</taxon>
        <taxon>Embryophyta</taxon>
        <taxon>Tracheophyta</taxon>
        <taxon>Spermatophyta</taxon>
        <taxon>Magnoliopsida</taxon>
        <taxon>eudicotyledons</taxon>
        <taxon>Gunneridae</taxon>
        <taxon>Pentapetalae</taxon>
        <taxon>rosids</taxon>
        <taxon>fabids</taxon>
        <taxon>Malpighiales</taxon>
        <taxon>Rhizophoraceae</taxon>
        <taxon>Rhizophora</taxon>
    </lineage>
</organism>
<dbReference type="PANTHER" id="PTHR48478:SF1">
    <property type="entry name" value="LECTIN-LIKE"/>
    <property type="match status" value="1"/>
</dbReference>
<dbReference type="Pfam" id="PF14299">
    <property type="entry name" value="PP2"/>
    <property type="match status" value="1"/>
</dbReference>
<dbReference type="InterPro" id="IPR052147">
    <property type="entry name" value="PP2-like/Lectin"/>
</dbReference>
<feature type="compositionally biased region" description="Polar residues" evidence="1">
    <location>
        <begin position="1"/>
        <end position="17"/>
    </location>
</feature>
<feature type="region of interest" description="Disordered" evidence="1">
    <location>
        <begin position="1"/>
        <end position="80"/>
    </location>
</feature>
<sequence length="297" mass="33604">MGTEWSQDGASQSQPQPSDEEPMHRKSPGTVTVEEKATEAGVSDTKSKTLGKKAAAQFKSQEKKGKETRATDDSTQHRDTKSIIKAAQVKLPHKCEAILRGGDANPPICWSPIDKLYDQLYRGVFLNQNRKKYWVEKESSSNCFMLFARDLSITWADDTDYWRWISLNVDDTSDVLVEVAQLLNVCWLEIHAQFDISNLSPFVLYQVALVVMLADKTYGWEAPVNVRLTLPNGTKQEHKESLLAKPKGQWIEIPVGELQTSRDNVGDVDIYAHEYEVGNWKRGLIIKGIVIRPKKRS</sequence>
<dbReference type="InterPro" id="IPR025886">
    <property type="entry name" value="PP2-like"/>
</dbReference>
<name>A0A2P2P3I6_RHIMU</name>
<protein>
    <recommendedName>
        <fullName evidence="3">Protein PHLOEM PROTEIN 2-LIKE A1-like</fullName>
    </recommendedName>
</protein>
<proteinExistence type="predicted"/>
<dbReference type="GO" id="GO:0030246">
    <property type="term" value="F:carbohydrate binding"/>
    <property type="evidence" value="ECO:0007669"/>
    <property type="project" value="InterPro"/>
</dbReference>
<dbReference type="EMBL" id="GGEC01068862">
    <property type="protein sequence ID" value="MBX49346.1"/>
    <property type="molecule type" value="Transcribed_RNA"/>
</dbReference>